<dbReference type="InterPro" id="IPR000182">
    <property type="entry name" value="GNAT_dom"/>
</dbReference>
<dbReference type="KEGG" id="cre:CHLRE_12g516150v5"/>
<feature type="compositionally biased region" description="Polar residues" evidence="1">
    <location>
        <begin position="677"/>
        <end position="686"/>
    </location>
</feature>
<feature type="compositionally biased region" description="Polar residues" evidence="1">
    <location>
        <begin position="915"/>
        <end position="933"/>
    </location>
</feature>
<evidence type="ECO:0000313" key="3">
    <source>
        <dbReference type="EMBL" id="PNW75180.1"/>
    </source>
</evidence>
<feature type="region of interest" description="Disordered" evidence="1">
    <location>
        <begin position="480"/>
        <end position="499"/>
    </location>
</feature>
<feature type="region of interest" description="Disordered" evidence="1">
    <location>
        <begin position="886"/>
        <end position="961"/>
    </location>
</feature>
<feature type="compositionally biased region" description="Polar residues" evidence="1">
    <location>
        <begin position="887"/>
        <end position="902"/>
    </location>
</feature>
<dbReference type="SUPFAM" id="SSF55729">
    <property type="entry name" value="Acyl-CoA N-acyltransferases (Nat)"/>
    <property type="match status" value="1"/>
</dbReference>
<dbReference type="AlphaFoldDB" id="A0A2K3D3S2"/>
<dbReference type="Gramene" id="PNW75180">
    <property type="protein sequence ID" value="PNW75180"/>
    <property type="gene ID" value="CHLRE_12g516150v5"/>
</dbReference>
<dbReference type="InterPro" id="IPR056511">
    <property type="entry name" value="IDM1_C"/>
</dbReference>
<evidence type="ECO:0000313" key="4">
    <source>
        <dbReference type="Proteomes" id="UP000006906"/>
    </source>
</evidence>
<dbReference type="ExpressionAtlas" id="A0A2K3D3S2">
    <property type="expression patterns" value="baseline"/>
</dbReference>
<feature type="compositionally biased region" description="Basic and acidic residues" evidence="1">
    <location>
        <begin position="318"/>
        <end position="329"/>
    </location>
</feature>
<reference evidence="3 4" key="1">
    <citation type="journal article" date="2007" name="Science">
        <title>The Chlamydomonas genome reveals the evolution of key animal and plant functions.</title>
        <authorList>
            <person name="Merchant S.S."/>
            <person name="Prochnik S.E."/>
            <person name="Vallon O."/>
            <person name="Harris E.H."/>
            <person name="Karpowicz S.J."/>
            <person name="Witman G.B."/>
            <person name="Terry A."/>
            <person name="Salamov A."/>
            <person name="Fritz-Laylin L.K."/>
            <person name="Marechal-Drouard L."/>
            <person name="Marshall W.F."/>
            <person name="Qu L.H."/>
            <person name="Nelson D.R."/>
            <person name="Sanderfoot A.A."/>
            <person name="Spalding M.H."/>
            <person name="Kapitonov V.V."/>
            <person name="Ren Q."/>
            <person name="Ferris P."/>
            <person name="Lindquist E."/>
            <person name="Shapiro H."/>
            <person name="Lucas S.M."/>
            <person name="Grimwood J."/>
            <person name="Schmutz J."/>
            <person name="Cardol P."/>
            <person name="Cerutti H."/>
            <person name="Chanfreau G."/>
            <person name="Chen C.L."/>
            <person name="Cognat V."/>
            <person name="Croft M.T."/>
            <person name="Dent R."/>
            <person name="Dutcher S."/>
            <person name="Fernandez E."/>
            <person name="Fukuzawa H."/>
            <person name="Gonzalez-Ballester D."/>
            <person name="Gonzalez-Halphen D."/>
            <person name="Hallmann A."/>
            <person name="Hanikenne M."/>
            <person name="Hippler M."/>
            <person name="Inwood W."/>
            <person name="Jabbari K."/>
            <person name="Kalanon M."/>
            <person name="Kuras R."/>
            <person name="Lefebvre P.A."/>
            <person name="Lemaire S.D."/>
            <person name="Lobanov A.V."/>
            <person name="Lohr M."/>
            <person name="Manuell A."/>
            <person name="Meier I."/>
            <person name="Mets L."/>
            <person name="Mittag M."/>
            <person name="Mittelmeier T."/>
            <person name="Moroney J.V."/>
            <person name="Moseley J."/>
            <person name="Napoli C."/>
            <person name="Nedelcu A.M."/>
            <person name="Niyogi K."/>
            <person name="Novoselov S.V."/>
            <person name="Paulsen I.T."/>
            <person name="Pazour G."/>
            <person name="Purton S."/>
            <person name="Ral J.P."/>
            <person name="Riano-Pachon D.M."/>
            <person name="Riekhof W."/>
            <person name="Rymarquis L."/>
            <person name="Schroda M."/>
            <person name="Stern D."/>
            <person name="Umen J."/>
            <person name="Willows R."/>
            <person name="Wilson N."/>
            <person name="Zimmer S.L."/>
            <person name="Allmer J."/>
            <person name="Balk J."/>
            <person name="Bisova K."/>
            <person name="Chen C.J."/>
            <person name="Elias M."/>
            <person name="Gendler K."/>
            <person name="Hauser C."/>
            <person name="Lamb M.R."/>
            <person name="Ledford H."/>
            <person name="Long J.C."/>
            <person name="Minagawa J."/>
            <person name="Page M.D."/>
            <person name="Pan J."/>
            <person name="Pootakham W."/>
            <person name="Roje S."/>
            <person name="Rose A."/>
            <person name="Stahlberg E."/>
            <person name="Terauchi A.M."/>
            <person name="Yang P."/>
            <person name="Ball S."/>
            <person name="Bowler C."/>
            <person name="Dieckmann C.L."/>
            <person name="Gladyshev V.N."/>
            <person name="Green P."/>
            <person name="Jorgensen R."/>
            <person name="Mayfield S."/>
            <person name="Mueller-Roeber B."/>
            <person name="Rajamani S."/>
            <person name="Sayre R.T."/>
            <person name="Brokstein P."/>
            <person name="Dubchak I."/>
            <person name="Goodstein D."/>
            <person name="Hornick L."/>
            <person name="Huang Y.W."/>
            <person name="Jhaveri J."/>
            <person name="Luo Y."/>
            <person name="Martinez D."/>
            <person name="Ngau W.C."/>
            <person name="Otillar B."/>
            <person name="Poliakov A."/>
            <person name="Porter A."/>
            <person name="Szajkowski L."/>
            <person name="Werner G."/>
            <person name="Zhou K."/>
            <person name="Grigoriev I.V."/>
            <person name="Rokhsar D.S."/>
            <person name="Grossman A.R."/>
        </authorList>
    </citation>
    <scope>NUCLEOTIDE SEQUENCE [LARGE SCALE GENOMIC DNA]</scope>
    <source>
        <strain evidence="4">CC-503</strain>
    </source>
</reference>
<dbReference type="GO" id="GO:0016747">
    <property type="term" value="F:acyltransferase activity, transferring groups other than amino-acyl groups"/>
    <property type="evidence" value="ECO:0007669"/>
    <property type="project" value="InterPro"/>
</dbReference>
<dbReference type="EMBL" id="CM008973">
    <property type="protein sequence ID" value="PNW75180.1"/>
    <property type="molecule type" value="Genomic_DNA"/>
</dbReference>
<dbReference type="Pfam" id="PF23209">
    <property type="entry name" value="IDM1_C"/>
    <property type="match status" value="1"/>
</dbReference>
<protein>
    <recommendedName>
        <fullName evidence="2">N-acetyltransferase domain-containing protein</fullName>
    </recommendedName>
</protein>
<dbReference type="GO" id="GO:0045944">
    <property type="term" value="P:positive regulation of transcription by RNA polymerase II"/>
    <property type="evidence" value="ECO:0000318"/>
    <property type="project" value="GO_Central"/>
</dbReference>
<feature type="domain" description="N-acetyltransferase" evidence="2">
    <location>
        <begin position="97"/>
        <end position="253"/>
    </location>
</feature>
<gene>
    <name evidence="3" type="ORF">CHLRE_12g516150v5</name>
</gene>
<dbReference type="PROSITE" id="PS51186">
    <property type="entry name" value="GNAT"/>
    <property type="match status" value="1"/>
</dbReference>
<evidence type="ECO:0000256" key="1">
    <source>
        <dbReference type="SAM" id="MobiDB-lite"/>
    </source>
</evidence>
<feature type="region of interest" description="Disordered" evidence="1">
    <location>
        <begin position="560"/>
        <end position="695"/>
    </location>
</feature>
<feature type="region of interest" description="Disordered" evidence="1">
    <location>
        <begin position="408"/>
        <end position="429"/>
    </location>
</feature>
<accession>A0A2K3D3S2</accession>
<feature type="region of interest" description="Disordered" evidence="1">
    <location>
        <begin position="293"/>
        <end position="359"/>
    </location>
</feature>
<dbReference type="GO" id="GO:0000977">
    <property type="term" value="F:RNA polymerase II transcription regulatory region sequence-specific DNA binding"/>
    <property type="evidence" value="ECO:0000318"/>
    <property type="project" value="GO_Central"/>
</dbReference>
<dbReference type="GO" id="GO:0005634">
    <property type="term" value="C:nucleus"/>
    <property type="evidence" value="ECO:0000318"/>
    <property type="project" value="GO_Central"/>
</dbReference>
<dbReference type="RefSeq" id="XP_042918398.1">
    <property type="nucleotide sequence ID" value="XM_043068303.1"/>
</dbReference>
<feature type="compositionally biased region" description="Low complexity" evidence="1">
    <location>
        <begin position="633"/>
        <end position="652"/>
    </location>
</feature>
<dbReference type="GO" id="GO:0042393">
    <property type="term" value="F:histone binding"/>
    <property type="evidence" value="ECO:0000318"/>
    <property type="project" value="GO_Central"/>
</dbReference>
<feature type="compositionally biased region" description="Basic residues" evidence="1">
    <location>
        <begin position="294"/>
        <end position="304"/>
    </location>
</feature>
<name>A0A2K3D3S2_CHLRE</name>
<feature type="compositionally biased region" description="Gly residues" evidence="1">
    <location>
        <begin position="653"/>
        <end position="664"/>
    </location>
</feature>
<dbReference type="Proteomes" id="UP000006906">
    <property type="component" value="Chromosome 12"/>
</dbReference>
<organism evidence="3 4">
    <name type="scientific">Chlamydomonas reinhardtii</name>
    <name type="common">Chlamydomonas smithii</name>
    <dbReference type="NCBI Taxonomy" id="3055"/>
    <lineage>
        <taxon>Eukaryota</taxon>
        <taxon>Viridiplantae</taxon>
        <taxon>Chlorophyta</taxon>
        <taxon>core chlorophytes</taxon>
        <taxon>Chlorophyceae</taxon>
        <taxon>CS clade</taxon>
        <taxon>Chlamydomonadales</taxon>
        <taxon>Chlamydomonadaceae</taxon>
        <taxon>Chlamydomonas</taxon>
    </lineage>
</organism>
<feature type="compositionally biased region" description="Gly residues" evidence="1">
    <location>
        <begin position="948"/>
        <end position="961"/>
    </location>
</feature>
<evidence type="ECO:0000259" key="2">
    <source>
        <dbReference type="PROSITE" id="PS51186"/>
    </source>
</evidence>
<feature type="compositionally biased region" description="Polar residues" evidence="1">
    <location>
        <begin position="608"/>
        <end position="620"/>
    </location>
</feature>
<dbReference type="InParanoid" id="A0A2K3D3S2"/>
<dbReference type="Gene3D" id="3.40.630.30">
    <property type="match status" value="1"/>
</dbReference>
<dbReference type="STRING" id="3055.A0A2K3D3S2"/>
<keyword evidence="4" id="KW-1185">Reference proteome</keyword>
<feature type="compositionally biased region" description="Polar residues" evidence="1">
    <location>
        <begin position="574"/>
        <end position="591"/>
    </location>
</feature>
<dbReference type="OrthoDB" id="429143at2759"/>
<sequence length="961" mass="99113">MATAQAERRLRLAATRSLLYSLPINELFELPGRPHVVYQLRSYANTSNPEEAALAARSDSPFLFKAFETGQIGPKRLARIHGGKPRVHTIHEYLDWTVTAQAAEGDDDLDFGGFRVLVILPRYRSGWPPPGGDVTAAEELRKPSVMGAPKSPIPVLQSHGKPVTAATIRSGPGYLEIPFVATHENKRGRGYCRCLVEAVEEIARTLGLKRLMLCSTNDASVQSTWKHLGFHYCPDEQMEEWDILHTDMVYLQNTTQMQKDVPAPRRFKPVIIKHEDFKQRSYAFVGFKRALPPARRHPPAKRVSSKAPPKKAPANSEVSERSECSKDDSLSVAARTDPIGAGLLPNGGGGASSSMVGRGSHVGASPLGIGAAGTTPLGGRLPGGDEPLMGGVAAGGLLHPRDDLLMAGGGPPTPQPADGEPLRPLHMHMPGDGPGTSHSALGRPGMDGQLHMGMLPPPGDQGLGLCGPGGPGRLLWPNNGQLGSEGLGPGPPPLGAGAGPGSMGGNFGWQGMAGGGVDNLLQPQQQLSLQPLPMQGGSSMGGGMGGGMGGVMGGSLGGGMGSSFESSGVMRQGLSPSLQPNPGNMQLSMQGMGQAPMLQGSPQPGRLQHSSQTGMIQGSPQLGMIPTGPHPNLLQGSPQPGLLQPGSNQQRGLQGGQMQGGQMQGGMLSLQPGPHGQFQNRPLSNMQGGLSPSLQQQHQHQPNMMLSGQGGMPLSLQGGPLQGMHGLQPGGQGMPLTLQGGGGPMTMQGGQQPGGQLTLPGMQQQGMQVGMQQQNMGSSLMAGRPMGMQPAATASNLPHIMQPGSMSLSRQPGSQPGQMLGMQGSLQGGMQGGGMSTGMSTGMLPSGMVPMTSGMMPSGMVPVMQGGMVPQGGQQGLGHGVQPQGLYSSSMQLGPGAGQQQVGGLPGGRPMNMAGGQQSHMQMGQPGVQQQRLVQPPPGMGFVPAPGTGFGGPGMLPDGAG</sequence>
<dbReference type="InterPro" id="IPR016181">
    <property type="entry name" value="Acyl_CoA_acyltransferase"/>
</dbReference>
<dbReference type="GO" id="GO:0003682">
    <property type="term" value="F:chromatin binding"/>
    <property type="evidence" value="ECO:0000318"/>
    <property type="project" value="GO_Central"/>
</dbReference>
<dbReference type="GeneID" id="5728775"/>
<proteinExistence type="predicted"/>